<dbReference type="Proteomes" id="UP000053240">
    <property type="component" value="Unassembled WGS sequence"/>
</dbReference>
<organism evidence="1 2">
    <name type="scientific">Papilio machaon</name>
    <name type="common">Old World swallowtail butterfly</name>
    <dbReference type="NCBI Taxonomy" id="76193"/>
    <lineage>
        <taxon>Eukaryota</taxon>
        <taxon>Metazoa</taxon>
        <taxon>Ecdysozoa</taxon>
        <taxon>Arthropoda</taxon>
        <taxon>Hexapoda</taxon>
        <taxon>Insecta</taxon>
        <taxon>Pterygota</taxon>
        <taxon>Neoptera</taxon>
        <taxon>Endopterygota</taxon>
        <taxon>Lepidoptera</taxon>
        <taxon>Glossata</taxon>
        <taxon>Ditrysia</taxon>
        <taxon>Papilionoidea</taxon>
        <taxon>Papilionidae</taxon>
        <taxon>Papilioninae</taxon>
        <taxon>Papilio</taxon>
    </lineage>
</organism>
<accession>A0A194R2T3</accession>
<keyword evidence="2" id="KW-1185">Reference proteome</keyword>
<sequence length="57" mass="6370">MRTSEGDRASVDDVPTLAEIKYIMHSAGENTSVGHYWQMRDIVELSATMQQSKALIT</sequence>
<evidence type="ECO:0000313" key="1">
    <source>
        <dbReference type="EMBL" id="KPJ11829.1"/>
    </source>
</evidence>
<gene>
    <name evidence="1" type="ORF">RR48_09766</name>
</gene>
<dbReference type="InParanoid" id="A0A194R2T3"/>
<dbReference type="AlphaFoldDB" id="A0A194R2T3"/>
<proteinExistence type="predicted"/>
<protein>
    <submittedName>
        <fullName evidence="1">Uncharacterized protein</fullName>
    </submittedName>
</protein>
<reference evidence="1 2" key="1">
    <citation type="journal article" date="2015" name="Nat. Commun.">
        <title>Outbred genome sequencing and CRISPR/Cas9 gene editing in butterflies.</title>
        <authorList>
            <person name="Li X."/>
            <person name="Fan D."/>
            <person name="Zhang W."/>
            <person name="Liu G."/>
            <person name="Zhang L."/>
            <person name="Zhao L."/>
            <person name="Fang X."/>
            <person name="Chen L."/>
            <person name="Dong Y."/>
            <person name="Chen Y."/>
            <person name="Ding Y."/>
            <person name="Zhao R."/>
            <person name="Feng M."/>
            <person name="Zhu Y."/>
            <person name="Feng Y."/>
            <person name="Jiang X."/>
            <person name="Zhu D."/>
            <person name="Xiang H."/>
            <person name="Feng X."/>
            <person name="Li S."/>
            <person name="Wang J."/>
            <person name="Zhang G."/>
            <person name="Kronforst M.R."/>
            <person name="Wang W."/>
        </authorList>
    </citation>
    <scope>NUCLEOTIDE SEQUENCE [LARGE SCALE GENOMIC DNA]</scope>
    <source>
        <strain evidence="1">Ya'a_city_454_Pm</strain>
        <tissue evidence="1">Whole body</tissue>
    </source>
</reference>
<name>A0A194R2T3_PAPMA</name>
<evidence type="ECO:0000313" key="2">
    <source>
        <dbReference type="Proteomes" id="UP000053240"/>
    </source>
</evidence>
<dbReference type="EMBL" id="KQ460855">
    <property type="protein sequence ID" value="KPJ11829.1"/>
    <property type="molecule type" value="Genomic_DNA"/>
</dbReference>